<sequence>MNITPPDAFLQLIDHLERDEEPPAPLKSWYLSGLKAYRSGTARTLDEALGLAVGPGQAREKPCYVWRTRQRDQLIKEAAGHLLKHVGKTKAAGIIADSMADAVPNVKDHQATIALIKLRNVCIDGGGDPALAIGWRRALEIINGDGFR</sequence>
<accession>A0A2U1CZG8</accession>
<evidence type="ECO:0000313" key="1">
    <source>
        <dbReference type="EMBL" id="PVY78188.1"/>
    </source>
</evidence>
<reference evidence="1 2" key="1">
    <citation type="submission" date="2018-04" db="EMBL/GenBank/DDBJ databases">
        <title>Genomic Encyclopedia of Type Strains, Phase IV (KMG-IV): sequencing the most valuable type-strain genomes for metagenomic binning, comparative biology and taxonomic classification.</title>
        <authorList>
            <person name="Goeker M."/>
        </authorList>
    </citation>
    <scope>NUCLEOTIDE SEQUENCE [LARGE SCALE GENOMIC DNA]</scope>
    <source>
        <strain evidence="1 2">DSM 28688</strain>
    </source>
</reference>
<protein>
    <submittedName>
        <fullName evidence="1">Uncharacterized protein</fullName>
    </submittedName>
</protein>
<evidence type="ECO:0000313" key="2">
    <source>
        <dbReference type="Proteomes" id="UP000245887"/>
    </source>
</evidence>
<dbReference type="EMBL" id="QEKQ01000002">
    <property type="protein sequence ID" value="PVY78188.1"/>
    <property type="molecule type" value="Genomic_DNA"/>
</dbReference>
<gene>
    <name evidence="1" type="ORF">C8D92_102228</name>
</gene>
<dbReference type="AlphaFoldDB" id="A0A2U1CZG8"/>
<name>A0A2U1CZG8_9GAMM</name>
<comment type="caution">
    <text evidence="1">The sequence shown here is derived from an EMBL/GenBank/DDBJ whole genome shotgun (WGS) entry which is preliminary data.</text>
</comment>
<dbReference type="RefSeq" id="WP_158222382.1">
    <property type="nucleotide sequence ID" value="NZ_NMPM01000073.1"/>
</dbReference>
<dbReference type="Proteomes" id="UP000245887">
    <property type="component" value="Unassembled WGS sequence"/>
</dbReference>
<proteinExistence type="predicted"/>
<organism evidence="1 2">
    <name type="scientific">Tamilnaduibacter salinus</name>
    <dbReference type="NCBI Taxonomy" id="1484056"/>
    <lineage>
        <taxon>Bacteria</taxon>
        <taxon>Pseudomonadati</taxon>
        <taxon>Pseudomonadota</taxon>
        <taxon>Gammaproteobacteria</taxon>
        <taxon>Pseudomonadales</taxon>
        <taxon>Marinobacteraceae</taxon>
        <taxon>Tamilnaduibacter</taxon>
    </lineage>
</organism>